<comment type="caution">
    <text evidence="13">The sequence shown here is derived from an EMBL/GenBank/DDBJ whole genome shotgun (WGS) entry which is preliminary data.</text>
</comment>
<evidence type="ECO:0000259" key="10">
    <source>
        <dbReference type="PROSITE" id="PS50109"/>
    </source>
</evidence>
<keyword evidence="8" id="KW-0902">Two-component regulatory system</keyword>
<gene>
    <name evidence="13" type="ORF">ENS29_06085</name>
</gene>
<dbReference type="InterPro" id="IPR004358">
    <property type="entry name" value="Sig_transdc_His_kin-like_C"/>
</dbReference>
<dbReference type="InterPro" id="IPR011006">
    <property type="entry name" value="CheY-like_superfamily"/>
</dbReference>
<keyword evidence="4" id="KW-0808">Transferase</keyword>
<evidence type="ECO:0000259" key="11">
    <source>
        <dbReference type="PROSITE" id="PS50110"/>
    </source>
</evidence>
<dbReference type="SUPFAM" id="SSF47384">
    <property type="entry name" value="Homodimeric domain of signal transducing histidine kinase"/>
    <property type="match status" value="1"/>
</dbReference>
<dbReference type="EC" id="2.7.13.3" evidence="2"/>
<dbReference type="Gene3D" id="3.40.50.2300">
    <property type="match status" value="1"/>
</dbReference>
<protein>
    <recommendedName>
        <fullName evidence="2">histidine kinase</fullName>
        <ecNumber evidence="2">2.7.13.3</ecNumber>
    </recommendedName>
</protein>
<dbReference type="SUPFAM" id="SSF55785">
    <property type="entry name" value="PYP-like sensor domain (PAS domain)"/>
    <property type="match status" value="1"/>
</dbReference>
<dbReference type="InterPro" id="IPR003594">
    <property type="entry name" value="HATPase_dom"/>
</dbReference>
<dbReference type="GO" id="GO:0000155">
    <property type="term" value="F:phosphorelay sensor kinase activity"/>
    <property type="evidence" value="ECO:0007669"/>
    <property type="project" value="InterPro"/>
</dbReference>
<dbReference type="EMBL" id="DSUH01000137">
    <property type="protein sequence ID" value="HGU32408.1"/>
    <property type="molecule type" value="Genomic_DNA"/>
</dbReference>
<dbReference type="InterPro" id="IPR005467">
    <property type="entry name" value="His_kinase_dom"/>
</dbReference>
<feature type="domain" description="PAS" evidence="12">
    <location>
        <begin position="20"/>
        <end position="66"/>
    </location>
</feature>
<dbReference type="SUPFAM" id="SSF55874">
    <property type="entry name" value="ATPase domain of HSP90 chaperone/DNA topoisomerase II/histidine kinase"/>
    <property type="match status" value="1"/>
</dbReference>
<evidence type="ECO:0000256" key="2">
    <source>
        <dbReference type="ARBA" id="ARBA00012438"/>
    </source>
</evidence>
<comment type="catalytic activity">
    <reaction evidence="1">
        <text>ATP + protein L-histidine = ADP + protein N-phospho-L-histidine.</text>
        <dbReference type="EC" id="2.7.13.3"/>
    </reaction>
</comment>
<dbReference type="GO" id="GO:0006355">
    <property type="term" value="P:regulation of DNA-templated transcription"/>
    <property type="evidence" value="ECO:0007669"/>
    <property type="project" value="InterPro"/>
</dbReference>
<dbReference type="SMART" id="SM00387">
    <property type="entry name" value="HATPase_c"/>
    <property type="match status" value="1"/>
</dbReference>
<evidence type="ECO:0000256" key="7">
    <source>
        <dbReference type="ARBA" id="ARBA00022840"/>
    </source>
</evidence>
<feature type="modified residue" description="4-aspartylphosphate" evidence="9">
    <location>
        <position position="468"/>
    </location>
</feature>
<accession>A0A7C4RP00</accession>
<dbReference type="PANTHER" id="PTHR43065:SF42">
    <property type="entry name" value="TWO-COMPONENT SENSOR PPRA"/>
    <property type="match status" value="1"/>
</dbReference>
<dbReference type="InterPro" id="IPR036890">
    <property type="entry name" value="HATPase_C_sf"/>
</dbReference>
<evidence type="ECO:0000313" key="13">
    <source>
        <dbReference type="EMBL" id="HGU32408.1"/>
    </source>
</evidence>
<proteinExistence type="predicted"/>
<dbReference type="PANTHER" id="PTHR43065">
    <property type="entry name" value="SENSOR HISTIDINE KINASE"/>
    <property type="match status" value="1"/>
</dbReference>
<evidence type="ECO:0000256" key="9">
    <source>
        <dbReference type="PROSITE-ProRule" id="PRU00169"/>
    </source>
</evidence>
<dbReference type="AlphaFoldDB" id="A0A7C4RP00"/>
<feature type="domain" description="Histidine kinase" evidence="10">
    <location>
        <begin position="175"/>
        <end position="412"/>
    </location>
</feature>
<evidence type="ECO:0000256" key="3">
    <source>
        <dbReference type="ARBA" id="ARBA00022553"/>
    </source>
</evidence>
<dbReference type="Gene3D" id="3.30.450.20">
    <property type="entry name" value="PAS domain"/>
    <property type="match status" value="1"/>
</dbReference>
<dbReference type="Pfam" id="PF00072">
    <property type="entry name" value="Response_reg"/>
    <property type="match status" value="1"/>
</dbReference>
<reference evidence="13" key="1">
    <citation type="journal article" date="2020" name="mSystems">
        <title>Genome- and Community-Level Interaction Insights into Carbon Utilization and Element Cycling Functions of Hydrothermarchaeota in Hydrothermal Sediment.</title>
        <authorList>
            <person name="Zhou Z."/>
            <person name="Liu Y."/>
            <person name="Xu W."/>
            <person name="Pan J."/>
            <person name="Luo Z.H."/>
            <person name="Li M."/>
        </authorList>
    </citation>
    <scope>NUCLEOTIDE SEQUENCE [LARGE SCALE GENOMIC DNA]</scope>
    <source>
        <strain evidence="13">SpSt-477</strain>
    </source>
</reference>
<keyword evidence="6 13" id="KW-0418">Kinase</keyword>
<dbReference type="Pfam" id="PF00989">
    <property type="entry name" value="PAS"/>
    <property type="match status" value="1"/>
</dbReference>
<dbReference type="Gene3D" id="1.10.287.130">
    <property type="match status" value="1"/>
</dbReference>
<keyword evidence="7" id="KW-0067">ATP-binding</keyword>
<evidence type="ECO:0000256" key="8">
    <source>
        <dbReference type="ARBA" id="ARBA00023012"/>
    </source>
</evidence>
<dbReference type="InterPro" id="IPR001789">
    <property type="entry name" value="Sig_transdc_resp-reg_receiver"/>
</dbReference>
<dbReference type="SUPFAM" id="SSF52172">
    <property type="entry name" value="CheY-like"/>
    <property type="match status" value="1"/>
</dbReference>
<dbReference type="SMART" id="SM00448">
    <property type="entry name" value="REC"/>
    <property type="match status" value="1"/>
</dbReference>
<dbReference type="PRINTS" id="PR00344">
    <property type="entry name" value="BCTRLSENSOR"/>
</dbReference>
<dbReference type="PROSITE" id="PS50109">
    <property type="entry name" value="HIS_KIN"/>
    <property type="match status" value="1"/>
</dbReference>
<evidence type="ECO:0000259" key="12">
    <source>
        <dbReference type="PROSITE" id="PS50112"/>
    </source>
</evidence>
<organism evidence="13">
    <name type="scientific">Desulfatirhabdium butyrativorans</name>
    <dbReference type="NCBI Taxonomy" id="340467"/>
    <lineage>
        <taxon>Bacteria</taxon>
        <taxon>Pseudomonadati</taxon>
        <taxon>Thermodesulfobacteriota</taxon>
        <taxon>Desulfobacteria</taxon>
        <taxon>Desulfobacterales</taxon>
        <taxon>Desulfatirhabdiaceae</taxon>
        <taxon>Desulfatirhabdium</taxon>
    </lineage>
</organism>
<keyword evidence="5" id="KW-0547">Nucleotide-binding</keyword>
<dbReference type="InterPro" id="IPR000014">
    <property type="entry name" value="PAS"/>
</dbReference>
<dbReference type="PROSITE" id="PS50110">
    <property type="entry name" value="RESPONSE_REGULATORY"/>
    <property type="match status" value="1"/>
</dbReference>
<evidence type="ECO:0000256" key="1">
    <source>
        <dbReference type="ARBA" id="ARBA00000085"/>
    </source>
</evidence>
<dbReference type="Gene3D" id="3.30.565.10">
    <property type="entry name" value="Histidine kinase-like ATPase, C-terminal domain"/>
    <property type="match status" value="1"/>
</dbReference>
<dbReference type="GO" id="GO:0005524">
    <property type="term" value="F:ATP binding"/>
    <property type="evidence" value="ECO:0007669"/>
    <property type="project" value="UniProtKB-KW"/>
</dbReference>
<feature type="domain" description="Response regulatory" evidence="11">
    <location>
        <begin position="418"/>
        <end position="535"/>
    </location>
</feature>
<dbReference type="InterPro" id="IPR036097">
    <property type="entry name" value="HisK_dim/P_sf"/>
</dbReference>
<dbReference type="InterPro" id="IPR035965">
    <property type="entry name" value="PAS-like_dom_sf"/>
</dbReference>
<evidence type="ECO:0000256" key="5">
    <source>
        <dbReference type="ARBA" id="ARBA00022741"/>
    </source>
</evidence>
<dbReference type="InterPro" id="IPR013767">
    <property type="entry name" value="PAS_fold"/>
</dbReference>
<dbReference type="Pfam" id="PF02518">
    <property type="entry name" value="HATPase_c"/>
    <property type="match status" value="1"/>
</dbReference>
<evidence type="ECO:0000256" key="4">
    <source>
        <dbReference type="ARBA" id="ARBA00022679"/>
    </source>
</evidence>
<sequence length="537" mass="60491">MLDEQEKSMQADSPLLDRQTEFLLHWAMEAVPVPIMIVDATATFRCWNRACERMLGIGAEHVLRRSIEEREGFNVHALWLDYLRWVFYDDRKSIQAHFENAQPVKSVPGAWQATIQLPCGDDIRDVELYAAPIRNGSGEFLGVFQTIRDLRERKKLIDQLLHAQKMETLGTLVAGVAHEINNPVNLLLYNIPLFEKLWQDVLPVLAGRVLPGETHRYAGLPVAFLQENMPALLSDMKFAVERIARIVSGLKSYSRFGDPSEKKPFSLNEAVENALRLAQTTIRGRRIVSRVELADDLPPLVGSLHSIEQVVLNLIVNAVQAIDHSQGRIDIRTDVRSDGYMVLTVADNGKGIDPSIAPRIFDPFVTDKQDKGGTGLGLSVSYNIVRAHGGTVRFRSQPSAGTMFQVLFPVGERKPIRRILVVDDDPLIRDLLSDVLISNRSCTVEEAASGIEACIRLGAFHPDLLVIDLFMPEMNGLEVCRIIRNDPEFRELRILVITGHSSHASLDEIRRMQRTDVLFKPFDIQEFLKKVDKILSE</sequence>
<keyword evidence="3 9" id="KW-0597">Phosphoprotein</keyword>
<name>A0A7C4RP00_9BACT</name>
<dbReference type="PROSITE" id="PS50112">
    <property type="entry name" value="PAS"/>
    <property type="match status" value="1"/>
</dbReference>
<evidence type="ECO:0000256" key="6">
    <source>
        <dbReference type="ARBA" id="ARBA00022777"/>
    </source>
</evidence>